<feature type="binding site" evidence="8">
    <location>
        <position position="231"/>
    </location>
    <ligand>
        <name>Mg(2+)</name>
        <dbReference type="ChEBI" id="CHEBI:18420"/>
    </ligand>
</feature>
<evidence type="ECO:0000256" key="4">
    <source>
        <dbReference type="ARBA" id="ARBA00022801"/>
    </source>
</evidence>
<feature type="binding site" evidence="8">
    <location>
        <begin position="246"/>
        <end position="252"/>
    </location>
    <ligand>
        <name>GTP</name>
        <dbReference type="ChEBI" id="CHEBI:37565"/>
    </ligand>
</feature>
<evidence type="ECO:0000313" key="10">
    <source>
        <dbReference type="EMBL" id="QGM47079.1"/>
    </source>
</evidence>
<dbReference type="PANTHER" id="PTHR42714:SF2">
    <property type="entry name" value="TRNA MODIFICATION GTPASE GTPBP3, MITOCHONDRIAL"/>
    <property type="match status" value="1"/>
</dbReference>
<keyword evidence="3 8" id="KW-0547">Nucleotide-binding</keyword>
<evidence type="ECO:0000256" key="5">
    <source>
        <dbReference type="ARBA" id="ARBA00022842"/>
    </source>
</evidence>
<feature type="binding site" evidence="8">
    <location>
        <position position="80"/>
    </location>
    <ligand>
        <name>(6S)-5-formyl-5,6,7,8-tetrahydrofolate</name>
        <dbReference type="ChEBI" id="CHEBI:57457"/>
    </ligand>
</feature>
<evidence type="ECO:0000259" key="9">
    <source>
        <dbReference type="PROSITE" id="PS51709"/>
    </source>
</evidence>
<dbReference type="InterPro" id="IPR025867">
    <property type="entry name" value="MnmE_helical"/>
</dbReference>
<comment type="function">
    <text evidence="8">Exhibits a very high intrinsic GTPase hydrolysis rate. Involved in the addition of a carboxymethylaminomethyl (cmnm) group at the wobble position (U34) of certain tRNAs, forming tRNA-cmnm(5)s(2)U34.</text>
</comment>
<dbReference type="RefSeq" id="WP_136497972.1">
    <property type="nucleotide sequence ID" value="NZ_CP046052.1"/>
</dbReference>
<dbReference type="FunFam" id="3.30.1360.120:FF:000007">
    <property type="entry name" value="tRNA modification GTPase GTPBP3, mitochondrial"/>
    <property type="match status" value="1"/>
</dbReference>
<sequence>MPADTIFALATGAGRSAVAVVRLSGPEAGSTLKELTGVALKARHAHYAYFRDPQTLEILDHGLALYFPAPGSATGEDCAELHLHGGRAIVEAVLSMLARFRGLRPAEPGEFARRAFLRGKMDLSQAEGLADLIDAQTAFQRRQALRVAEGALRERMELWRATLIGAQAMTAAELDFADESDVGVFSIDSLTGLIAPMLLQMEEALKAAPAAERLREGFLVLLLGPPNAGKSTLMNRLAQREVAIVSELPGTTRDMIEVQLDLEGLPVIVVDTAGLRDSGDEIERIGVARTRARAGQADLILWLSEGGRAPVPSLGGDAEVIRIGTKADIAETAPGVISISSVSGEGVEALCHAIAERAYKALGGGETALLIRERHRAAIESARSLLEGAMVRDKPLEIVAEDIRLASRQLERILGAVEVEQVLDAVFSRFCIGK</sequence>
<evidence type="ECO:0000256" key="6">
    <source>
        <dbReference type="ARBA" id="ARBA00022958"/>
    </source>
</evidence>
<dbReference type="GO" id="GO:0005737">
    <property type="term" value="C:cytoplasm"/>
    <property type="evidence" value="ECO:0007669"/>
    <property type="project" value="UniProtKB-SubCell"/>
</dbReference>
<dbReference type="NCBIfam" id="TIGR00231">
    <property type="entry name" value="small_GTP"/>
    <property type="match status" value="1"/>
</dbReference>
<dbReference type="SUPFAM" id="SSF52540">
    <property type="entry name" value="P-loop containing nucleoside triphosphate hydrolases"/>
    <property type="match status" value="1"/>
</dbReference>
<keyword evidence="8" id="KW-0479">Metal-binding</keyword>
<evidence type="ECO:0000256" key="7">
    <source>
        <dbReference type="ARBA" id="ARBA00023134"/>
    </source>
</evidence>
<keyword evidence="6 8" id="KW-0630">Potassium</keyword>
<dbReference type="KEGG" id="mhey:H2LOC_016045"/>
<dbReference type="OrthoDB" id="9805918at2"/>
<keyword evidence="2 8" id="KW-0819">tRNA processing</keyword>
<dbReference type="AlphaFoldDB" id="A0A6B8KHJ0"/>
<dbReference type="HAMAP" id="MF_00379">
    <property type="entry name" value="GTPase_MnmE"/>
    <property type="match status" value="1"/>
</dbReference>
<accession>A0A6B8KHJ0</accession>
<gene>
    <name evidence="8 10" type="primary">mnmE</name>
    <name evidence="8" type="synonym">trmE</name>
    <name evidence="10" type="ORF">H2LOC_016045</name>
</gene>
<dbReference type="NCBIfam" id="NF003661">
    <property type="entry name" value="PRK05291.1-3"/>
    <property type="match status" value="1"/>
</dbReference>
<comment type="subcellular location">
    <subcellularLocation>
        <location evidence="8">Cytoplasm</location>
    </subcellularLocation>
</comment>
<dbReference type="InterPro" id="IPR004520">
    <property type="entry name" value="GTPase_MnmE"/>
</dbReference>
<dbReference type="EC" id="3.6.-.-" evidence="8"/>
<feature type="binding site" evidence="8">
    <location>
        <begin position="227"/>
        <end position="232"/>
    </location>
    <ligand>
        <name>GTP</name>
        <dbReference type="ChEBI" id="CHEBI:37565"/>
    </ligand>
</feature>
<keyword evidence="11" id="KW-1185">Reference proteome</keyword>
<evidence type="ECO:0000313" key="11">
    <source>
        <dbReference type="Proteomes" id="UP000309061"/>
    </source>
</evidence>
<keyword evidence="8" id="KW-0963">Cytoplasm</keyword>
<feature type="binding site" evidence="8">
    <location>
        <position position="227"/>
    </location>
    <ligand>
        <name>K(+)</name>
        <dbReference type="ChEBI" id="CHEBI:29103"/>
    </ligand>
</feature>
<dbReference type="GO" id="GO:0002098">
    <property type="term" value="P:tRNA wobble uridine modification"/>
    <property type="evidence" value="ECO:0007669"/>
    <property type="project" value="TreeGrafter"/>
</dbReference>
<feature type="binding site" evidence="8">
    <location>
        <position position="246"/>
    </location>
    <ligand>
        <name>K(+)</name>
        <dbReference type="ChEBI" id="CHEBI:29103"/>
    </ligand>
</feature>
<evidence type="ECO:0000256" key="2">
    <source>
        <dbReference type="ARBA" id="ARBA00022694"/>
    </source>
</evidence>
<dbReference type="InterPro" id="IPR005225">
    <property type="entry name" value="Small_GTP-bd"/>
</dbReference>
<feature type="binding site" evidence="8">
    <location>
        <position position="120"/>
    </location>
    <ligand>
        <name>(6S)-5-formyl-5,6,7,8-tetrahydrofolate</name>
        <dbReference type="ChEBI" id="CHEBI:57457"/>
    </ligand>
</feature>
<dbReference type="Gene3D" id="1.20.120.430">
    <property type="entry name" value="tRNA modification GTPase MnmE domain 2"/>
    <property type="match status" value="1"/>
</dbReference>
<keyword evidence="5 8" id="KW-0460">Magnesium</keyword>
<dbReference type="Pfam" id="PF12631">
    <property type="entry name" value="MnmE_helical"/>
    <property type="match status" value="1"/>
</dbReference>
<dbReference type="InterPro" id="IPR006073">
    <property type="entry name" value="GTP-bd"/>
</dbReference>
<dbReference type="CDD" id="cd14858">
    <property type="entry name" value="TrmE_N"/>
    <property type="match status" value="1"/>
</dbReference>
<reference evidence="10 11" key="1">
    <citation type="submission" date="2019-11" db="EMBL/GenBank/DDBJ databases">
        <title>The genome sequence of Methylocystis heyeri.</title>
        <authorList>
            <person name="Oshkin I.Y."/>
            <person name="Miroshnikov K."/>
            <person name="Dedysh S.N."/>
        </authorList>
    </citation>
    <scope>NUCLEOTIDE SEQUENCE [LARGE SCALE GENOMIC DNA]</scope>
    <source>
        <strain evidence="10 11">H2</strain>
    </source>
</reference>
<feature type="binding site" evidence="8">
    <location>
        <position position="22"/>
    </location>
    <ligand>
        <name>(6S)-5-formyl-5,6,7,8-tetrahydrofolate</name>
        <dbReference type="ChEBI" id="CHEBI:57457"/>
    </ligand>
</feature>
<dbReference type="InterPro" id="IPR018948">
    <property type="entry name" value="GTP-bd_TrmE_N"/>
</dbReference>
<dbReference type="Pfam" id="PF01926">
    <property type="entry name" value="MMR_HSR1"/>
    <property type="match status" value="1"/>
</dbReference>
<comment type="caution">
    <text evidence="8">Lacks conserved residue(s) required for the propagation of feature annotation.</text>
</comment>
<feature type="binding site" evidence="8">
    <location>
        <position position="248"/>
    </location>
    <ligand>
        <name>K(+)</name>
        <dbReference type="ChEBI" id="CHEBI:29103"/>
    </ligand>
</feature>
<name>A0A6B8KHJ0_9HYPH</name>
<proteinExistence type="inferred from homology"/>
<comment type="subunit">
    <text evidence="8">Homodimer. Heterotetramer of two MnmE and two MnmG subunits.</text>
</comment>
<dbReference type="PROSITE" id="PS51709">
    <property type="entry name" value="G_TRME"/>
    <property type="match status" value="1"/>
</dbReference>
<dbReference type="PRINTS" id="PR00449">
    <property type="entry name" value="RASTRNSFRMNG"/>
</dbReference>
<keyword evidence="7 8" id="KW-0342">GTP-binding</keyword>
<dbReference type="GO" id="GO:0030488">
    <property type="term" value="P:tRNA methylation"/>
    <property type="evidence" value="ECO:0007669"/>
    <property type="project" value="TreeGrafter"/>
</dbReference>
<feature type="binding site" evidence="8">
    <location>
        <position position="251"/>
    </location>
    <ligand>
        <name>K(+)</name>
        <dbReference type="ChEBI" id="CHEBI:29103"/>
    </ligand>
</feature>
<dbReference type="GO" id="GO:0005525">
    <property type="term" value="F:GTP binding"/>
    <property type="evidence" value="ECO:0007669"/>
    <property type="project" value="UniProtKB-UniRule"/>
</dbReference>
<dbReference type="GO" id="GO:0046872">
    <property type="term" value="F:metal ion binding"/>
    <property type="evidence" value="ECO:0007669"/>
    <property type="project" value="UniProtKB-KW"/>
</dbReference>
<comment type="similarity">
    <text evidence="1 8">Belongs to the TRAFAC class TrmE-Era-EngA-EngB-Septin-like GTPase superfamily. TrmE GTPase family.</text>
</comment>
<dbReference type="PANTHER" id="PTHR42714">
    <property type="entry name" value="TRNA MODIFICATION GTPASE GTPBP3"/>
    <property type="match status" value="1"/>
</dbReference>
<dbReference type="EMBL" id="CP046052">
    <property type="protein sequence ID" value="QGM47079.1"/>
    <property type="molecule type" value="Genomic_DNA"/>
</dbReference>
<dbReference type="Pfam" id="PF10396">
    <property type="entry name" value="TrmE_N"/>
    <property type="match status" value="1"/>
</dbReference>
<dbReference type="Gene3D" id="3.40.50.300">
    <property type="entry name" value="P-loop containing nucleotide triphosphate hydrolases"/>
    <property type="match status" value="1"/>
</dbReference>
<comment type="cofactor">
    <cofactor evidence="8">
        <name>K(+)</name>
        <dbReference type="ChEBI" id="CHEBI:29103"/>
    </cofactor>
    <text evidence="8">Binds 1 potassium ion per subunit.</text>
</comment>
<dbReference type="Gene3D" id="3.30.1360.120">
    <property type="entry name" value="Probable tRNA modification gtpase trme, domain 1"/>
    <property type="match status" value="1"/>
</dbReference>
<dbReference type="InterPro" id="IPR031168">
    <property type="entry name" value="G_TrmE"/>
</dbReference>
<evidence type="ECO:0000256" key="8">
    <source>
        <dbReference type="HAMAP-Rule" id="MF_00379"/>
    </source>
</evidence>
<organism evidence="10 11">
    <name type="scientific">Methylocystis heyeri</name>
    <dbReference type="NCBI Taxonomy" id="391905"/>
    <lineage>
        <taxon>Bacteria</taxon>
        <taxon>Pseudomonadati</taxon>
        <taxon>Pseudomonadota</taxon>
        <taxon>Alphaproteobacteria</taxon>
        <taxon>Hyphomicrobiales</taxon>
        <taxon>Methylocystaceae</taxon>
        <taxon>Methylocystis</taxon>
    </lineage>
</organism>
<dbReference type="GO" id="GO:0003924">
    <property type="term" value="F:GTPase activity"/>
    <property type="evidence" value="ECO:0007669"/>
    <property type="project" value="UniProtKB-UniRule"/>
</dbReference>
<dbReference type="InterPro" id="IPR027368">
    <property type="entry name" value="MnmE_dom2"/>
</dbReference>
<feature type="domain" description="TrmE-type G" evidence="9">
    <location>
        <begin position="217"/>
        <end position="359"/>
    </location>
</feature>
<feature type="binding site" evidence="8">
    <location>
        <begin position="271"/>
        <end position="274"/>
    </location>
    <ligand>
        <name>GTP</name>
        <dbReference type="ChEBI" id="CHEBI:37565"/>
    </ligand>
</feature>
<dbReference type="InterPro" id="IPR027417">
    <property type="entry name" value="P-loop_NTPase"/>
</dbReference>
<dbReference type="InterPro" id="IPR027266">
    <property type="entry name" value="TrmE/GcvT-like"/>
</dbReference>
<dbReference type="Proteomes" id="UP000309061">
    <property type="component" value="Chromosome"/>
</dbReference>
<dbReference type="CDD" id="cd04164">
    <property type="entry name" value="trmE"/>
    <property type="match status" value="1"/>
</dbReference>
<evidence type="ECO:0000256" key="3">
    <source>
        <dbReference type="ARBA" id="ARBA00022741"/>
    </source>
</evidence>
<keyword evidence="4 8" id="KW-0378">Hydrolase</keyword>
<feature type="binding site" evidence="8">
    <location>
        <position position="434"/>
    </location>
    <ligand>
        <name>(6S)-5-formyl-5,6,7,8-tetrahydrofolate</name>
        <dbReference type="ChEBI" id="CHEBI:57457"/>
    </ligand>
</feature>
<protein>
    <recommendedName>
        <fullName evidence="8">tRNA modification GTPase MnmE</fullName>
        <ecNumber evidence="8">3.6.-.-</ecNumber>
    </recommendedName>
</protein>
<evidence type="ECO:0000256" key="1">
    <source>
        <dbReference type="ARBA" id="ARBA00011043"/>
    </source>
</evidence>
<feature type="binding site" evidence="8">
    <location>
        <position position="252"/>
    </location>
    <ligand>
        <name>Mg(2+)</name>
        <dbReference type="ChEBI" id="CHEBI:18420"/>
    </ligand>
</feature>